<dbReference type="PANTHER" id="PTHR10859">
    <property type="entry name" value="GLYCOSYL TRANSFERASE"/>
    <property type="match status" value="1"/>
</dbReference>
<gene>
    <name evidence="2" type="ORF">UFOPK1425_00287</name>
</gene>
<dbReference type="GO" id="GO:0006487">
    <property type="term" value="P:protein N-linked glycosylation"/>
    <property type="evidence" value="ECO:0007669"/>
    <property type="project" value="TreeGrafter"/>
</dbReference>
<evidence type="ECO:0000259" key="1">
    <source>
        <dbReference type="Pfam" id="PF00535"/>
    </source>
</evidence>
<name>A0A6J6BAV6_9ZZZZ</name>
<evidence type="ECO:0000313" key="2">
    <source>
        <dbReference type="EMBL" id="CAB4535448.1"/>
    </source>
</evidence>
<proteinExistence type="predicted"/>
<dbReference type="InterPro" id="IPR001173">
    <property type="entry name" value="Glyco_trans_2-like"/>
</dbReference>
<dbReference type="AlphaFoldDB" id="A0A6J6BAV6"/>
<dbReference type="Gene3D" id="3.90.550.10">
    <property type="entry name" value="Spore Coat Polysaccharide Biosynthesis Protein SpsA, Chain A"/>
    <property type="match status" value="1"/>
</dbReference>
<dbReference type="SUPFAM" id="SSF53448">
    <property type="entry name" value="Nucleotide-diphospho-sugar transferases"/>
    <property type="match status" value="1"/>
</dbReference>
<dbReference type="Pfam" id="PF00535">
    <property type="entry name" value="Glycos_transf_2"/>
    <property type="match status" value="1"/>
</dbReference>
<accession>A0A6J6BAV6</accession>
<dbReference type="InterPro" id="IPR029044">
    <property type="entry name" value="Nucleotide-diphossugar_trans"/>
</dbReference>
<reference evidence="2" key="1">
    <citation type="submission" date="2020-05" db="EMBL/GenBank/DDBJ databases">
        <authorList>
            <person name="Chiriac C."/>
            <person name="Salcher M."/>
            <person name="Ghai R."/>
            <person name="Kavagutti S V."/>
        </authorList>
    </citation>
    <scope>NUCLEOTIDE SEQUENCE</scope>
</reference>
<organism evidence="2">
    <name type="scientific">freshwater metagenome</name>
    <dbReference type="NCBI Taxonomy" id="449393"/>
    <lineage>
        <taxon>unclassified sequences</taxon>
        <taxon>metagenomes</taxon>
        <taxon>ecological metagenomes</taxon>
    </lineage>
</organism>
<feature type="domain" description="Glycosyltransferase 2-like" evidence="1">
    <location>
        <begin position="10"/>
        <end position="143"/>
    </location>
</feature>
<protein>
    <submittedName>
        <fullName evidence="2">Unannotated protein</fullName>
    </submittedName>
</protein>
<dbReference type="EMBL" id="CAEZSJ010000033">
    <property type="protein sequence ID" value="CAB4535448.1"/>
    <property type="molecule type" value="Genomic_DNA"/>
</dbReference>
<sequence>MAGESKNLTLVVPVFNEAKRWNQGYWSQVLAITNINWIFVNDGSSDTTTELLAKLKAASHVTVLEHEVNRGKAEAIRSGFNFFFKNSDLHTGKSFIGYLDADEAFDPKEIARFLNLSVNDSNHLVSQGFQAIWSSRVQLRGRRIERKKYRHYLGRIIISFLGSASPSIPYDSQSGFKIFASDENLQQVFMDNFKTKWFIDLEIAARYQQISGEQLRIWEEPLLFWRDVGGSAIKIGSLPTIFIEIVRIYFLLRKSTKSASHK</sequence>
<dbReference type="PANTHER" id="PTHR10859:SF91">
    <property type="entry name" value="DOLICHYL-PHOSPHATE BETA-GLUCOSYLTRANSFERASE"/>
    <property type="match status" value="1"/>
</dbReference>